<organism evidence="2 3">
    <name type="scientific">Panicum virgatum</name>
    <name type="common">Blackwell switchgrass</name>
    <dbReference type="NCBI Taxonomy" id="38727"/>
    <lineage>
        <taxon>Eukaryota</taxon>
        <taxon>Viridiplantae</taxon>
        <taxon>Streptophyta</taxon>
        <taxon>Embryophyta</taxon>
        <taxon>Tracheophyta</taxon>
        <taxon>Spermatophyta</taxon>
        <taxon>Magnoliopsida</taxon>
        <taxon>Liliopsida</taxon>
        <taxon>Poales</taxon>
        <taxon>Poaceae</taxon>
        <taxon>PACMAD clade</taxon>
        <taxon>Panicoideae</taxon>
        <taxon>Panicodae</taxon>
        <taxon>Paniceae</taxon>
        <taxon>Panicinae</taxon>
        <taxon>Panicum</taxon>
        <taxon>Panicum sect. Hiantes</taxon>
    </lineage>
</organism>
<feature type="non-terminal residue" evidence="2">
    <location>
        <position position="1"/>
    </location>
</feature>
<protein>
    <submittedName>
        <fullName evidence="2">Uncharacterized protein</fullName>
    </submittedName>
</protein>
<comment type="caution">
    <text evidence="2">The sequence shown here is derived from an EMBL/GenBank/DDBJ whole genome shotgun (WGS) entry which is preliminary data.</text>
</comment>
<evidence type="ECO:0000313" key="3">
    <source>
        <dbReference type="Proteomes" id="UP000823388"/>
    </source>
</evidence>
<name>A0A8T0UHS6_PANVG</name>
<feature type="region of interest" description="Disordered" evidence="1">
    <location>
        <begin position="30"/>
        <end position="121"/>
    </location>
</feature>
<sequence>GGQQLPPGGCGLDVRLVPTRCPEVCCATRRAAADQENEGNGATASSCLPSSRTDPPRLPLGHRASPGRRAPRHEQRGHSGPPATLRRSLRRRSRCLIIAEEQPRRAADPPRSSALAARPRQ</sequence>
<evidence type="ECO:0000313" key="2">
    <source>
        <dbReference type="EMBL" id="KAG2624152.1"/>
    </source>
</evidence>
<dbReference type="EMBL" id="CM029041">
    <property type="protein sequence ID" value="KAG2624152.1"/>
    <property type="molecule type" value="Genomic_DNA"/>
</dbReference>
<feature type="compositionally biased region" description="Polar residues" evidence="1">
    <location>
        <begin position="38"/>
        <end position="53"/>
    </location>
</feature>
<evidence type="ECO:0000256" key="1">
    <source>
        <dbReference type="SAM" id="MobiDB-lite"/>
    </source>
</evidence>
<dbReference type="Proteomes" id="UP000823388">
    <property type="component" value="Chromosome 3K"/>
</dbReference>
<feature type="non-terminal residue" evidence="2">
    <location>
        <position position="121"/>
    </location>
</feature>
<proteinExistence type="predicted"/>
<accession>A0A8T0UHS6</accession>
<dbReference type="AlphaFoldDB" id="A0A8T0UHS6"/>
<keyword evidence="3" id="KW-1185">Reference proteome</keyword>
<gene>
    <name evidence="2" type="ORF">PVAP13_3KG108127</name>
</gene>
<reference evidence="2" key="1">
    <citation type="submission" date="2020-05" db="EMBL/GenBank/DDBJ databases">
        <title>WGS assembly of Panicum virgatum.</title>
        <authorList>
            <person name="Lovell J.T."/>
            <person name="Jenkins J."/>
            <person name="Shu S."/>
            <person name="Juenger T.E."/>
            <person name="Schmutz J."/>
        </authorList>
    </citation>
    <scope>NUCLEOTIDE SEQUENCE</scope>
    <source>
        <strain evidence="2">AP13</strain>
    </source>
</reference>